<protein>
    <recommendedName>
        <fullName evidence="3">RES domain-containing protein</fullName>
    </recommendedName>
</protein>
<comment type="caution">
    <text evidence="1">The sequence shown here is derived from an EMBL/GenBank/DDBJ whole genome shotgun (WGS) entry which is preliminary data.</text>
</comment>
<organism evidence="1 2">
    <name type="scientific">Mesorhizobium salmacidum</name>
    <dbReference type="NCBI Taxonomy" id="3015171"/>
    <lineage>
        <taxon>Bacteria</taxon>
        <taxon>Pseudomonadati</taxon>
        <taxon>Pseudomonadota</taxon>
        <taxon>Alphaproteobacteria</taxon>
        <taxon>Hyphomicrobiales</taxon>
        <taxon>Phyllobacteriaceae</taxon>
        <taxon>Mesorhizobium</taxon>
    </lineage>
</organism>
<evidence type="ECO:0000313" key="1">
    <source>
        <dbReference type="EMBL" id="MEI9413112.1"/>
    </source>
</evidence>
<dbReference type="EMBL" id="JAPYKS010000050">
    <property type="protein sequence ID" value="MEI9413112.1"/>
    <property type="molecule type" value="Genomic_DNA"/>
</dbReference>
<accession>A0ABU8L561</accession>
<evidence type="ECO:0000313" key="2">
    <source>
        <dbReference type="Proteomes" id="UP001387293"/>
    </source>
</evidence>
<keyword evidence="2" id="KW-1185">Reference proteome</keyword>
<name>A0ABU8L561_9HYPH</name>
<gene>
    <name evidence="1" type="ORF">O7A60_30860</name>
</gene>
<proteinExistence type="predicted"/>
<sequence>MTGIYTWQTSIKCPAPVRSGYRRGDFVLYDAPAPSTLACQEISLVPALRKQTLVGLSKNEMFIGLFDNRSLTGDEFVIAIFGRRKDDNCS</sequence>
<evidence type="ECO:0008006" key="3">
    <source>
        <dbReference type="Google" id="ProtNLM"/>
    </source>
</evidence>
<dbReference type="Proteomes" id="UP001387293">
    <property type="component" value="Unassembled WGS sequence"/>
</dbReference>
<dbReference type="RefSeq" id="WP_337109432.1">
    <property type="nucleotide sequence ID" value="NZ_JAPYKS010000050.1"/>
</dbReference>
<reference evidence="1 2" key="1">
    <citation type="submission" date="2022-12" db="EMBL/GenBank/DDBJ databases">
        <authorList>
            <person name="Muema E."/>
        </authorList>
    </citation>
    <scope>NUCLEOTIDE SEQUENCE [LARGE SCALE GENOMIC DNA]</scope>
    <source>
        <strain evidence="2">1326</strain>
    </source>
</reference>